<dbReference type="Proteomes" id="UP001589692">
    <property type="component" value="Unassembled WGS sequence"/>
</dbReference>
<evidence type="ECO:0000313" key="1">
    <source>
        <dbReference type="EMBL" id="MFB9950786.1"/>
    </source>
</evidence>
<proteinExistence type="predicted"/>
<dbReference type="RefSeq" id="WP_377263470.1">
    <property type="nucleotide sequence ID" value="NZ_JBHMAA010000020.1"/>
</dbReference>
<reference evidence="1 2" key="1">
    <citation type="submission" date="2024-09" db="EMBL/GenBank/DDBJ databases">
        <authorList>
            <person name="Sun Q."/>
            <person name="Mori K."/>
        </authorList>
    </citation>
    <scope>NUCLEOTIDE SEQUENCE [LARGE SCALE GENOMIC DNA]</scope>
    <source>
        <strain evidence="1 2">TBRC 4938</strain>
    </source>
</reference>
<accession>A0ABV6AJJ5</accession>
<sequence>MRNKATRAVFDYWADIKADRAAPLRTEIDPVALRNWLPHLFIATADAAGLLTFRLAGTRVCDLFDRELRGAAFAETWLHDQYAHPAEIVHNVIGYERPALLDVLATNGDVSLPYEMLLLPVRSEEEEKSDRVLGALLPHGSPFPATERPVIGLALANWTFLVASGLPVETPPRRAPRRSSETLWRRLFAHHQEP</sequence>
<dbReference type="EMBL" id="JBHMAA010000020">
    <property type="protein sequence ID" value="MFB9950786.1"/>
    <property type="molecule type" value="Genomic_DNA"/>
</dbReference>
<dbReference type="Pfam" id="PF07310">
    <property type="entry name" value="PAS_5"/>
    <property type="match status" value="1"/>
</dbReference>
<dbReference type="PIRSF" id="PIRSF031878">
    <property type="entry name" value="UCP031878"/>
    <property type="match status" value="1"/>
</dbReference>
<organism evidence="1 2">
    <name type="scientific">Rhizobium puerariae</name>
    <dbReference type="NCBI Taxonomy" id="1585791"/>
    <lineage>
        <taxon>Bacteria</taxon>
        <taxon>Pseudomonadati</taxon>
        <taxon>Pseudomonadota</taxon>
        <taxon>Alphaproteobacteria</taxon>
        <taxon>Hyphomicrobiales</taxon>
        <taxon>Rhizobiaceae</taxon>
        <taxon>Rhizobium/Agrobacterium group</taxon>
        <taxon>Rhizobium</taxon>
    </lineage>
</organism>
<keyword evidence="2" id="KW-1185">Reference proteome</keyword>
<comment type="caution">
    <text evidence="1">The sequence shown here is derived from an EMBL/GenBank/DDBJ whole genome shotgun (WGS) entry which is preliminary data.</text>
</comment>
<protein>
    <submittedName>
        <fullName evidence="1">PAS domain-containing protein</fullName>
    </submittedName>
</protein>
<gene>
    <name evidence="1" type="ORF">ACFFP0_18195</name>
</gene>
<dbReference type="InterPro" id="IPR009922">
    <property type="entry name" value="DUF1457"/>
</dbReference>
<name>A0ABV6AJJ5_9HYPH</name>
<evidence type="ECO:0000313" key="2">
    <source>
        <dbReference type="Proteomes" id="UP001589692"/>
    </source>
</evidence>